<reference evidence="1 2" key="1">
    <citation type="journal article" date="2024" name="Chem. Sci.">
        <title>Discovery of megapolipeptins by genome mining of a Burkholderiales bacteria collection.</title>
        <authorList>
            <person name="Paulo B.S."/>
            <person name="Recchia M.J.J."/>
            <person name="Lee S."/>
            <person name="Fergusson C.H."/>
            <person name="Romanowski S.B."/>
            <person name="Hernandez A."/>
            <person name="Krull N."/>
            <person name="Liu D.Y."/>
            <person name="Cavanagh H."/>
            <person name="Bos A."/>
            <person name="Gray C.A."/>
            <person name="Murphy B.T."/>
            <person name="Linington R.G."/>
            <person name="Eustaquio A.S."/>
        </authorList>
    </citation>
    <scope>NUCLEOTIDE SEQUENCE [LARGE SCALE GENOMIC DNA]</scope>
    <source>
        <strain evidence="1 2">RL18-126-BIB-B</strain>
    </source>
</reference>
<dbReference type="Proteomes" id="UP001629235">
    <property type="component" value="Unassembled WGS sequence"/>
</dbReference>
<evidence type="ECO:0000313" key="2">
    <source>
        <dbReference type="Proteomes" id="UP001629235"/>
    </source>
</evidence>
<accession>A0ACC7N3Q5</accession>
<evidence type="ECO:0000313" key="1">
    <source>
        <dbReference type="EMBL" id="MFM0102213.1"/>
    </source>
</evidence>
<keyword evidence="2" id="KW-1185">Reference proteome</keyword>
<proteinExistence type="predicted"/>
<organism evidence="1 2">
    <name type="scientific">Paraburkholderia rhynchosiae</name>
    <dbReference type="NCBI Taxonomy" id="487049"/>
    <lineage>
        <taxon>Bacteria</taxon>
        <taxon>Pseudomonadati</taxon>
        <taxon>Pseudomonadota</taxon>
        <taxon>Betaproteobacteria</taxon>
        <taxon>Burkholderiales</taxon>
        <taxon>Burkholderiaceae</taxon>
        <taxon>Paraburkholderia</taxon>
    </lineage>
</organism>
<comment type="caution">
    <text evidence="1">The sequence shown here is derived from an EMBL/GenBank/DDBJ whole genome shotgun (WGS) entry which is preliminary data.</text>
</comment>
<protein>
    <submittedName>
        <fullName evidence="1">Oligosaccharide flippase family protein</fullName>
    </submittedName>
</protein>
<sequence length="439" mass="47292">MLSNEISFKSRCRSLWLSGAIAVLLQQGLMRALVGIKFLLIARILGPAAVGTVGIALLVLAIAEAVSDTGVGQAIVQKAAPPSNTELGATWSLLILRGLSIGILMVALAPLLSRQFHVPGAMPLLLGTAAVPVLRGFASPCLSVWARDRQFSRIAILECCTAALDFTLALTGALLGMGVYAVLGAMIFSELVRSITLFIMSNPACRPNLRLGAIKHYTVYSRWIWADSVANGLLLNQFDRVVVGKWFGPVSLGVYQMTSKLSQMLLFDFLYAAAQYLFPTFSSQFRRSHEEAYHAFRRYIVVIVIGITVVFVYAQISASMIITVLLGPSWENSTPFFRLAMIGTAFRGVGTVVTAYLRATNRPGIVTQSLVAQICVLLVAVPTGGYCWGLNGVIAGLVPGAFVSTAWMLWASFRPYKAARGIELGQSQMTHPVGDATDP</sequence>
<name>A0ACC7N3Q5_9BURK</name>
<gene>
    <name evidence="1" type="ORF">PQR01_01585</name>
</gene>
<dbReference type="EMBL" id="JAQQDW010000002">
    <property type="protein sequence ID" value="MFM0102213.1"/>
    <property type="molecule type" value="Genomic_DNA"/>
</dbReference>